<dbReference type="Proteomes" id="UP000270094">
    <property type="component" value="Unassembled WGS sequence"/>
</dbReference>
<feature type="compositionally biased region" description="Polar residues" evidence="1">
    <location>
        <begin position="1"/>
        <end position="12"/>
    </location>
</feature>
<gene>
    <name evidence="2" type="ORF">SVUK_LOCUS1307</name>
</gene>
<proteinExistence type="predicted"/>
<keyword evidence="3" id="KW-1185">Reference proteome</keyword>
<feature type="region of interest" description="Disordered" evidence="1">
    <location>
        <begin position="1"/>
        <end position="81"/>
    </location>
</feature>
<protein>
    <submittedName>
        <fullName evidence="2">Uncharacterized protein</fullName>
    </submittedName>
</protein>
<evidence type="ECO:0000313" key="3">
    <source>
        <dbReference type="Proteomes" id="UP000270094"/>
    </source>
</evidence>
<evidence type="ECO:0000313" key="2">
    <source>
        <dbReference type="EMBL" id="VDM66309.1"/>
    </source>
</evidence>
<organism evidence="2 3">
    <name type="scientific">Strongylus vulgaris</name>
    <name type="common">Blood worm</name>
    <dbReference type="NCBI Taxonomy" id="40348"/>
    <lineage>
        <taxon>Eukaryota</taxon>
        <taxon>Metazoa</taxon>
        <taxon>Ecdysozoa</taxon>
        <taxon>Nematoda</taxon>
        <taxon>Chromadorea</taxon>
        <taxon>Rhabditida</taxon>
        <taxon>Rhabditina</taxon>
        <taxon>Rhabditomorpha</taxon>
        <taxon>Strongyloidea</taxon>
        <taxon>Strongylidae</taxon>
        <taxon>Strongylus</taxon>
    </lineage>
</organism>
<dbReference type="EMBL" id="UYYB01002537">
    <property type="protein sequence ID" value="VDM66309.1"/>
    <property type="molecule type" value="Genomic_DNA"/>
</dbReference>
<dbReference type="AlphaFoldDB" id="A0A3P7IHM2"/>
<accession>A0A3P7IHM2</accession>
<reference evidence="2 3" key="1">
    <citation type="submission" date="2018-11" db="EMBL/GenBank/DDBJ databases">
        <authorList>
            <consortium name="Pathogen Informatics"/>
        </authorList>
    </citation>
    <scope>NUCLEOTIDE SEQUENCE [LARGE SCALE GENOMIC DNA]</scope>
</reference>
<evidence type="ECO:0000256" key="1">
    <source>
        <dbReference type="SAM" id="MobiDB-lite"/>
    </source>
</evidence>
<feature type="compositionally biased region" description="Basic and acidic residues" evidence="1">
    <location>
        <begin position="59"/>
        <end position="75"/>
    </location>
</feature>
<dbReference type="OrthoDB" id="73788at2759"/>
<name>A0A3P7IHM2_STRVU</name>
<sequence>MNNSGESPSSDGSIAVVDHQPTSPAASADDWSVCSEKNYVEEISSTNGDDEQTGPLTPRPKDDGDDKEKEKKEDNWVDWDE</sequence>